<keyword evidence="5" id="KW-0479">Metal-binding</keyword>
<feature type="compositionally biased region" description="Polar residues" evidence="11">
    <location>
        <begin position="671"/>
        <end position="680"/>
    </location>
</feature>
<dbReference type="GO" id="GO:0000785">
    <property type="term" value="C:chromatin"/>
    <property type="evidence" value="ECO:0007669"/>
    <property type="project" value="TreeGrafter"/>
</dbReference>
<dbReference type="Gene3D" id="3.30.40.10">
    <property type="entry name" value="Zinc/RING finger domain, C3HC4 (zinc finger)"/>
    <property type="match status" value="1"/>
</dbReference>
<keyword evidence="4" id="KW-0808">Transferase</keyword>
<dbReference type="Pfam" id="PF02037">
    <property type="entry name" value="SAP"/>
    <property type="match status" value="1"/>
</dbReference>
<feature type="region of interest" description="Disordered" evidence="11">
    <location>
        <begin position="425"/>
        <end position="496"/>
    </location>
</feature>
<name>A0A2T0FFB8_9ASCO</name>
<dbReference type="Gene3D" id="2.60.120.780">
    <property type="entry name" value="PINIT domain"/>
    <property type="match status" value="1"/>
</dbReference>
<feature type="domain" description="PINIT" evidence="14">
    <location>
        <begin position="141"/>
        <end position="302"/>
    </location>
</feature>
<dbReference type="GO" id="GO:0016874">
    <property type="term" value="F:ligase activity"/>
    <property type="evidence" value="ECO:0007669"/>
    <property type="project" value="UniProtKB-KW"/>
</dbReference>
<evidence type="ECO:0000256" key="9">
    <source>
        <dbReference type="ARBA" id="ARBA00023242"/>
    </source>
</evidence>
<feature type="domain" description="SAP" evidence="12">
    <location>
        <begin position="21"/>
        <end position="55"/>
    </location>
</feature>
<dbReference type="InterPro" id="IPR003034">
    <property type="entry name" value="SAP_dom"/>
</dbReference>
<proteinExistence type="inferred from homology"/>
<dbReference type="GO" id="GO:0008270">
    <property type="term" value="F:zinc ion binding"/>
    <property type="evidence" value="ECO:0007669"/>
    <property type="project" value="UniProtKB-KW"/>
</dbReference>
<dbReference type="EMBL" id="NDIQ01000001">
    <property type="protein sequence ID" value="PRT53675.1"/>
    <property type="molecule type" value="Genomic_DNA"/>
</dbReference>
<dbReference type="InterPro" id="IPR038654">
    <property type="entry name" value="PINIT_sf"/>
</dbReference>
<feature type="compositionally biased region" description="Basic and acidic residues" evidence="11">
    <location>
        <begin position="709"/>
        <end position="718"/>
    </location>
</feature>
<feature type="region of interest" description="Disordered" evidence="11">
    <location>
        <begin position="544"/>
        <end position="739"/>
    </location>
</feature>
<dbReference type="GO" id="GO:0005634">
    <property type="term" value="C:nucleus"/>
    <property type="evidence" value="ECO:0007669"/>
    <property type="project" value="UniProtKB-SubCell"/>
</dbReference>
<dbReference type="GO" id="GO:0016925">
    <property type="term" value="P:protein sumoylation"/>
    <property type="evidence" value="ECO:0007669"/>
    <property type="project" value="UniProtKB-UniPathway"/>
</dbReference>
<dbReference type="UniPathway" id="UPA00886"/>
<dbReference type="PROSITE" id="PS50800">
    <property type="entry name" value="SAP"/>
    <property type="match status" value="1"/>
</dbReference>
<gene>
    <name evidence="15" type="ORF">B9G98_01295</name>
</gene>
<keyword evidence="7" id="KW-0833">Ubl conjugation pathway</keyword>
<dbReference type="STRING" id="45607.A0A2T0FFB8"/>
<comment type="subcellular location">
    <subcellularLocation>
        <location evidence="1">Nucleus</location>
    </subcellularLocation>
</comment>
<keyword evidence="9" id="KW-0539">Nucleus</keyword>
<dbReference type="SUPFAM" id="SSF68906">
    <property type="entry name" value="SAP domain"/>
    <property type="match status" value="1"/>
</dbReference>
<evidence type="ECO:0000256" key="10">
    <source>
        <dbReference type="PROSITE-ProRule" id="PRU00452"/>
    </source>
</evidence>
<dbReference type="Proteomes" id="UP000238350">
    <property type="component" value="Unassembled WGS sequence"/>
</dbReference>
<reference evidence="15 16" key="1">
    <citation type="submission" date="2017-04" db="EMBL/GenBank/DDBJ databases">
        <title>Genome sequencing of [Candida] sorbophila.</title>
        <authorList>
            <person name="Ahn J.O."/>
        </authorList>
    </citation>
    <scope>NUCLEOTIDE SEQUENCE [LARGE SCALE GENOMIC DNA]</scope>
    <source>
        <strain evidence="15 16">DS02</strain>
    </source>
</reference>
<dbReference type="SMART" id="SM00513">
    <property type="entry name" value="SAP"/>
    <property type="match status" value="1"/>
</dbReference>
<dbReference type="Pfam" id="PF02891">
    <property type="entry name" value="zf-MIZ"/>
    <property type="match status" value="1"/>
</dbReference>
<evidence type="ECO:0000259" key="14">
    <source>
        <dbReference type="PROSITE" id="PS51466"/>
    </source>
</evidence>
<dbReference type="PANTHER" id="PTHR10782">
    <property type="entry name" value="ZINC FINGER MIZ DOMAIN-CONTAINING PROTEIN"/>
    <property type="match status" value="1"/>
</dbReference>
<evidence type="ECO:0000256" key="5">
    <source>
        <dbReference type="ARBA" id="ARBA00022723"/>
    </source>
</evidence>
<dbReference type="OrthoDB" id="28127at2759"/>
<feature type="compositionally biased region" description="Polar residues" evidence="11">
    <location>
        <begin position="616"/>
        <end position="653"/>
    </location>
</feature>
<accession>A0A2T0FFB8</accession>
<evidence type="ECO:0000259" key="12">
    <source>
        <dbReference type="PROSITE" id="PS50800"/>
    </source>
</evidence>
<comment type="caution">
    <text evidence="15">The sequence shown here is derived from an EMBL/GenBank/DDBJ whole genome shotgun (WGS) entry which is preliminary data.</text>
</comment>
<sequence length="739" mass="81537">MSDPPNGTTQIELDAIIAAAQSKLTIPKLKTVLRSFNLAVSGNKSILVERLLAFVDRLSRDRNTSGIHDVFVEMNKLDVFIAPEHNASTTYTNMVNNLTTEFNLPPQFGVSNSRGFAPVETYGSPFRSKLNALAVGGATRASTRDGLPIHPPALQFQDHPFYRFSSQLSRPSILASPYTRETCTRTMSFKVTPSDIDALKDRKLMVALVSQRYHAPLAPRPIEFPMHTFIRLDDMTVQANTRGIKSHPGSTPPADLTPLLLANPGNNHRVEITVQINLRDPRKDEHMASKSYGFVVVMLEVRSEEELKAVIMNRPHIGVDVTKEQIKTNQEPDDENDVLISAESVHSLKDPVSYTRMSIPIRSLRCSHIDCFDAATYIQLQLQASTWKCPICNKIISWESLAIDDYFVDVLNSADADVDQVNVNPDGSWTVRSRDLPDDSDSDDDFPAKKARNDRVEVIDLVSDDEPEPQVQPQAPPPKPKRQQPTGQRLDYNDDYDSSWQSLEEGLRLMQEQNAGRPAPSANISYGNHMLTRSELDSITRSLDEDTDDELPTRIPAKQTAVTTTSEVPHAVVPQQHPYSSPGVPSSSEFQNSPNEAPTGPPVMLKIPNIIPSPCPTSYDTNADHSGTTAPPSLQSAEVSPTQIPTLPSTSELIRSIKRSKSETPKIGGSQEVNNGSNNEPHGEQQRPGPVSMLFGHPNSSQPAAPNDAYDKNKKPLDRSFSAPNAPSQHIEVIDLLDD</sequence>
<evidence type="ECO:0000256" key="4">
    <source>
        <dbReference type="ARBA" id="ARBA00022679"/>
    </source>
</evidence>
<evidence type="ECO:0000256" key="6">
    <source>
        <dbReference type="ARBA" id="ARBA00022771"/>
    </source>
</evidence>
<evidence type="ECO:0000256" key="1">
    <source>
        <dbReference type="ARBA" id="ARBA00004123"/>
    </source>
</evidence>
<dbReference type="AlphaFoldDB" id="A0A2T0FFB8"/>
<keyword evidence="16" id="KW-1185">Reference proteome</keyword>
<protein>
    <submittedName>
        <fullName evidence="15">E3 SUMO-protein ligase pli1</fullName>
    </submittedName>
</protein>
<feature type="compositionally biased region" description="Basic and acidic residues" evidence="11">
    <location>
        <begin position="446"/>
        <end position="458"/>
    </location>
</feature>
<dbReference type="PROSITE" id="PS51466">
    <property type="entry name" value="PINIT"/>
    <property type="match status" value="1"/>
</dbReference>
<keyword evidence="15" id="KW-0436">Ligase</keyword>
<evidence type="ECO:0000313" key="15">
    <source>
        <dbReference type="EMBL" id="PRT53675.1"/>
    </source>
</evidence>
<comment type="pathway">
    <text evidence="2">Protein modification; protein sumoylation.</text>
</comment>
<feature type="domain" description="SP-RING-type" evidence="13">
    <location>
        <begin position="334"/>
        <end position="420"/>
    </location>
</feature>
<evidence type="ECO:0000256" key="2">
    <source>
        <dbReference type="ARBA" id="ARBA00004718"/>
    </source>
</evidence>
<dbReference type="GO" id="GO:0061665">
    <property type="term" value="F:SUMO ligase activity"/>
    <property type="evidence" value="ECO:0007669"/>
    <property type="project" value="TreeGrafter"/>
</dbReference>
<keyword evidence="6 10" id="KW-0863">Zinc-finger</keyword>
<dbReference type="GeneID" id="36515044"/>
<organism evidence="15 16">
    <name type="scientific">Wickerhamiella sorbophila</name>
    <dbReference type="NCBI Taxonomy" id="45607"/>
    <lineage>
        <taxon>Eukaryota</taxon>
        <taxon>Fungi</taxon>
        <taxon>Dikarya</taxon>
        <taxon>Ascomycota</taxon>
        <taxon>Saccharomycotina</taxon>
        <taxon>Dipodascomycetes</taxon>
        <taxon>Dipodascales</taxon>
        <taxon>Trichomonascaceae</taxon>
        <taxon>Wickerhamiella</taxon>
    </lineage>
</organism>
<evidence type="ECO:0000256" key="11">
    <source>
        <dbReference type="SAM" id="MobiDB-lite"/>
    </source>
</evidence>
<dbReference type="InterPro" id="IPR023321">
    <property type="entry name" value="PINIT"/>
</dbReference>
<dbReference type="RefSeq" id="XP_024663621.1">
    <property type="nucleotide sequence ID" value="XM_024807853.1"/>
</dbReference>
<dbReference type="InterPro" id="IPR036361">
    <property type="entry name" value="SAP_dom_sf"/>
</dbReference>
<evidence type="ECO:0000256" key="3">
    <source>
        <dbReference type="ARBA" id="ARBA00005383"/>
    </source>
</evidence>
<dbReference type="Pfam" id="PF14324">
    <property type="entry name" value="PINIT"/>
    <property type="match status" value="1"/>
</dbReference>
<dbReference type="InterPro" id="IPR013083">
    <property type="entry name" value="Znf_RING/FYVE/PHD"/>
</dbReference>
<feature type="compositionally biased region" description="Polar residues" evidence="11">
    <location>
        <begin position="577"/>
        <end position="596"/>
    </location>
</feature>
<evidence type="ECO:0000256" key="7">
    <source>
        <dbReference type="ARBA" id="ARBA00022786"/>
    </source>
</evidence>
<dbReference type="Gene3D" id="1.10.720.30">
    <property type="entry name" value="SAP domain"/>
    <property type="match status" value="1"/>
</dbReference>
<dbReference type="InterPro" id="IPR004181">
    <property type="entry name" value="Znf_MIZ"/>
</dbReference>
<evidence type="ECO:0000256" key="8">
    <source>
        <dbReference type="ARBA" id="ARBA00022833"/>
    </source>
</evidence>
<dbReference type="PANTHER" id="PTHR10782:SF4">
    <property type="entry name" value="TONALLI, ISOFORM E"/>
    <property type="match status" value="1"/>
</dbReference>
<comment type="similarity">
    <text evidence="3">Belongs to the PIAS family.</text>
</comment>
<keyword evidence="8" id="KW-0862">Zinc</keyword>
<evidence type="ECO:0000313" key="16">
    <source>
        <dbReference type="Proteomes" id="UP000238350"/>
    </source>
</evidence>
<dbReference type="PROSITE" id="PS51044">
    <property type="entry name" value="ZF_SP_RING"/>
    <property type="match status" value="1"/>
</dbReference>
<evidence type="ECO:0000259" key="13">
    <source>
        <dbReference type="PROSITE" id="PS51044"/>
    </source>
</evidence>